<evidence type="ECO:0000313" key="10">
    <source>
        <dbReference type="EMBL" id="SFB98274.1"/>
    </source>
</evidence>
<dbReference type="OrthoDB" id="9792789at2"/>
<evidence type="ECO:0000313" key="11">
    <source>
        <dbReference type="Proteomes" id="UP000199514"/>
    </source>
</evidence>
<evidence type="ECO:0000256" key="4">
    <source>
        <dbReference type="ARBA" id="ARBA00022679"/>
    </source>
</evidence>
<protein>
    <submittedName>
        <fullName evidence="10">4-amino-4-deoxy-L-arabinose transferase</fullName>
    </submittedName>
</protein>
<organism evidence="10 11">
    <name type="scientific">Flexibacter flexilis DSM 6793</name>
    <dbReference type="NCBI Taxonomy" id="927664"/>
    <lineage>
        <taxon>Bacteria</taxon>
        <taxon>Pseudomonadati</taxon>
        <taxon>Bacteroidota</taxon>
        <taxon>Cytophagia</taxon>
        <taxon>Cytophagales</taxon>
        <taxon>Flexibacteraceae</taxon>
        <taxon>Flexibacter</taxon>
    </lineage>
</organism>
<dbReference type="Proteomes" id="UP000199514">
    <property type="component" value="Unassembled WGS sequence"/>
</dbReference>
<name>A0A1I1FG62_9BACT</name>
<dbReference type="Pfam" id="PF13231">
    <property type="entry name" value="PMT_2"/>
    <property type="match status" value="1"/>
</dbReference>
<reference evidence="10 11" key="1">
    <citation type="submission" date="2016-10" db="EMBL/GenBank/DDBJ databases">
        <authorList>
            <person name="de Groot N.N."/>
        </authorList>
    </citation>
    <scope>NUCLEOTIDE SEQUENCE [LARGE SCALE GENOMIC DNA]</scope>
    <source>
        <strain evidence="10 11">DSM 6793</strain>
    </source>
</reference>
<feature type="transmembrane region" description="Helical" evidence="8">
    <location>
        <begin position="365"/>
        <end position="384"/>
    </location>
</feature>
<evidence type="ECO:0000256" key="2">
    <source>
        <dbReference type="ARBA" id="ARBA00022475"/>
    </source>
</evidence>
<comment type="subcellular location">
    <subcellularLocation>
        <location evidence="1">Cell membrane</location>
        <topology evidence="1">Multi-pass membrane protein</topology>
    </subcellularLocation>
</comment>
<evidence type="ECO:0000259" key="9">
    <source>
        <dbReference type="Pfam" id="PF13231"/>
    </source>
</evidence>
<dbReference type="GO" id="GO:0009103">
    <property type="term" value="P:lipopolysaccharide biosynthetic process"/>
    <property type="evidence" value="ECO:0007669"/>
    <property type="project" value="UniProtKB-ARBA"/>
</dbReference>
<feature type="transmembrane region" description="Helical" evidence="8">
    <location>
        <begin position="20"/>
        <end position="37"/>
    </location>
</feature>
<keyword evidence="3" id="KW-0328">Glycosyltransferase</keyword>
<dbReference type="RefSeq" id="WP_091508382.1">
    <property type="nucleotide sequence ID" value="NZ_FOLE01000002.1"/>
</dbReference>
<evidence type="ECO:0000256" key="6">
    <source>
        <dbReference type="ARBA" id="ARBA00022989"/>
    </source>
</evidence>
<gene>
    <name evidence="10" type="ORF">SAMN05421780_102172</name>
</gene>
<keyword evidence="2" id="KW-1003">Cell membrane</keyword>
<dbReference type="GO" id="GO:0016763">
    <property type="term" value="F:pentosyltransferase activity"/>
    <property type="evidence" value="ECO:0007669"/>
    <property type="project" value="TreeGrafter"/>
</dbReference>
<evidence type="ECO:0000256" key="3">
    <source>
        <dbReference type="ARBA" id="ARBA00022676"/>
    </source>
</evidence>
<feature type="transmembrane region" description="Helical" evidence="8">
    <location>
        <begin position="96"/>
        <end position="118"/>
    </location>
</feature>
<keyword evidence="4 10" id="KW-0808">Transferase</keyword>
<dbReference type="GO" id="GO:0005886">
    <property type="term" value="C:plasma membrane"/>
    <property type="evidence" value="ECO:0007669"/>
    <property type="project" value="UniProtKB-SubCell"/>
</dbReference>
<evidence type="ECO:0000256" key="8">
    <source>
        <dbReference type="SAM" id="Phobius"/>
    </source>
</evidence>
<dbReference type="EMBL" id="FOLE01000002">
    <property type="protein sequence ID" value="SFB98274.1"/>
    <property type="molecule type" value="Genomic_DNA"/>
</dbReference>
<accession>A0A1I1FG62</accession>
<sequence>MTVPERTINLSDILKKYYKYLILAVLIYFPIFGRLGFLPIRIWDEARLAVNAFEMYKDGSYIVTHYEGQPDMWNTKPPLTIWCEVLSMKLFGVSEAAFRLPSAIAALLTCCLLLYICVHYLKSFRLGFIVVMVLVTCNGYIEVHGTRTGDYDSMLTLFTTAFCFLFYIFLENNQTKYYYAFFICVTLAILTKSVTGLMFGPALVLYALYQKKLLALLKNPHTYAGLAIVAIFAGGYYLLRESQNHGYLKAVWVNELGGRYANTIEDHKQPVQYYYNNFIDFQLTAWYLLVPCGAILGFYLKNERLRKIAQYSTLLAVVFFAIISSASTKLEWYDLPLYPFLAILIGVCINFLFDLVRDMKIVGQYLSYNSAPLALLIFLFFTPYHKIFKKTQSKDEPPYYYDYTLSHYLQDAASGKIECNNDYLLYEGYNAQNLFYVMLLQEKGIKFSMKDWTKLEAGDTVVVFQENLRNYVYGTYEHEWLSAQGWATRIKIKGRKPTQ</sequence>
<dbReference type="STRING" id="927664.SAMN05421780_102172"/>
<feature type="transmembrane region" description="Helical" evidence="8">
    <location>
        <begin position="124"/>
        <end position="141"/>
    </location>
</feature>
<feature type="transmembrane region" description="Helical" evidence="8">
    <location>
        <begin position="312"/>
        <end position="330"/>
    </location>
</feature>
<evidence type="ECO:0000256" key="1">
    <source>
        <dbReference type="ARBA" id="ARBA00004651"/>
    </source>
</evidence>
<dbReference type="AlphaFoldDB" id="A0A1I1FG62"/>
<dbReference type="GO" id="GO:0010041">
    <property type="term" value="P:response to iron(III) ion"/>
    <property type="evidence" value="ECO:0007669"/>
    <property type="project" value="TreeGrafter"/>
</dbReference>
<feature type="transmembrane region" description="Helical" evidence="8">
    <location>
        <begin position="153"/>
        <end position="170"/>
    </location>
</feature>
<dbReference type="PANTHER" id="PTHR33908">
    <property type="entry name" value="MANNOSYLTRANSFERASE YKCB-RELATED"/>
    <property type="match status" value="1"/>
</dbReference>
<feature type="transmembrane region" description="Helical" evidence="8">
    <location>
        <begin position="221"/>
        <end position="239"/>
    </location>
</feature>
<evidence type="ECO:0000256" key="5">
    <source>
        <dbReference type="ARBA" id="ARBA00022692"/>
    </source>
</evidence>
<feature type="transmembrane region" description="Helical" evidence="8">
    <location>
        <begin position="176"/>
        <end position="209"/>
    </location>
</feature>
<dbReference type="PANTHER" id="PTHR33908:SF3">
    <property type="entry name" value="UNDECAPRENYL PHOSPHATE-ALPHA-4-AMINO-4-DEOXY-L-ARABINOSE ARABINOSYL TRANSFERASE"/>
    <property type="match status" value="1"/>
</dbReference>
<keyword evidence="6 8" id="KW-1133">Transmembrane helix</keyword>
<feature type="transmembrane region" description="Helical" evidence="8">
    <location>
        <begin position="336"/>
        <end position="353"/>
    </location>
</feature>
<dbReference type="InterPro" id="IPR050297">
    <property type="entry name" value="LipidA_mod_glycosyltrf_83"/>
</dbReference>
<proteinExistence type="predicted"/>
<dbReference type="InterPro" id="IPR038731">
    <property type="entry name" value="RgtA/B/C-like"/>
</dbReference>
<keyword evidence="11" id="KW-1185">Reference proteome</keyword>
<keyword evidence="5 8" id="KW-0812">Transmembrane</keyword>
<keyword evidence="7 8" id="KW-0472">Membrane</keyword>
<feature type="domain" description="Glycosyltransferase RgtA/B/C/D-like" evidence="9">
    <location>
        <begin position="76"/>
        <end position="232"/>
    </location>
</feature>
<evidence type="ECO:0000256" key="7">
    <source>
        <dbReference type="ARBA" id="ARBA00023136"/>
    </source>
</evidence>